<feature type="compositionally biased region" description="Polar residues" evidence="1">
    <location>
        <begin position="1"/>
        <end position="12"/>
    </location>
</feature>
<feature type="compositionally biased region" description="Gly residues" evidence="1">
    <location>
        <begin position="55"/>
        <end position="71"/>
    </location>
</feature>
<evidence type="ECO:0000313" key="4">
    <source>
        <dbReference type="Proteomes" id="UP000469194"/>
    </source>
</evidence>
<dbReference type="Pfam" id="PF13196">
    <property type="entry name" value="DUF4012"/>
    <property type="match status" value="1"/>
</dbReference>
<name>A0A6N9Z5T2_9BIFI</name>
<feature type="transmembrane region" description="Helical" evidence="2">
    <location>
        <begin position="103"/>
        <end position="123"/>
    </location>
</feature>
<accession>A0A6N9Z5T2</accession>
<dbReference type="Proteomes" id="UP000469194">
    <property type="component" value="Unassembled WGS sequence"/>
</dbReference>
<protein>
    <submittedName>
        <fullName evidence="3">DUF4012 domain-containing protein</fullName>
    </submittedName>
</protein>
<feature type="region of interest" description="Disordered" evidence="1">
    <location>
        <begin position="1"/>
        <end position="93"/>
    </location>
</feature>
<keyword evidence="4" id="KW-1185">Reference proteome</keyword>
<keyword evidence="2" id="KW-0472">Membrane</keyword>
<sequence>MAENPSDNTNDEMTGRVSADAASSGSALPGNDAFGDFSGTPVEGFDFMTAEDDGGASGDGVGAGESGGAGDAGEAAPVSRRHRRRMSPQHIRRIKRRRRRKRILIGLGVLLLILVALSAWFGVSAMKTKNELQQAVASASGMQETLLGGDSAKLNAQVSEFSGHVNNAYRQTSSVLWAVAARVPYIGDDITAVRTAVTAMENISSQGLPALTNAIGALGDVTVQNGTVSMPGMTQAAEGLKQADTVIDHANQSVVAAPTPHIQQIAEAMSKAKEYLATVDTTVHNASVFAQIAPSMFSTDGQSRTYLILAQTNSEIRPSGGLPGSWGTMTVTGGKVEMHEFVADTDVTPTWFDQPVIDLTAEERSLFTDKLGRVAQDVNFTPDFPRTGQIASAMWKTRFGTQVDGVIAIDPVFLQNMLAVTGGVTLSDGTVIDGTNTAKFLLSDVYAQKSEDEQDAFFSEAASLAFQHIMDKADDPKAFLKAAVASIEQGHILMWSANADEQKLLEETVISGRLATEASDPQVGVYFSDITQSKMDWYLKREVTSEFDKVAANGANQYTVHIKLTNMMTADQVASTPQYVLGSQLEGIANGQIKTAAFVYAPAGGRLVDWTMSDGSQFDGITVHDGLTLGVKTFLLSPGESYEITVHVQSAPGVQAPIIVRQTPQIEGRTEGK</sequence>
<dbReference type="AlphaFoldDB" id="A0A6N9Z5T2"/>
<evidence type="ECO:0000256" key="2">
    <source>
        <dbReference type="SAM" id="Phobius"/>
    </source>
</evidence>
<proteinExistence type="predicted"/>
<evidence type="ECO:0000313" key="3">
    <source>
        <dbReference type="EMBL" id="NEG89968.1"/>
    </source>
</evidence>
<feature type="compositionally biased region" description="Basic residues" evidence="1">
    <location>
        <begin position="79"/>
        <end position="93"/>
    </location>
</feature>
<comment type="caution">
    <text evidence="3">The sequence shown here is derived from an EMBL/GenBank/DDBJ whole genome shotgun (WGS) entry which is preliminary data.</text>
</comment>
<keyword evidence="2" id="KW-0812">Transmembrane</keyword>
<dbReference type="EMBL" id="WHZW01000016">
    <property type="protein sequence ID" value="NEG89968.1"/>
    <property type="molecule type" value="Genomic_DNA"/>
</dbReference>
<dbReference type="RefSeq" id="WP_163231777.1">
    <property type="nucleotide sequence ID" value="NZ_WHZW01000016.1"/>
</dbReference>
<keyword evidence="2" id="KW-1133">Transmembrane helix</keyword>
<gene>
    <name evidence="3" type="ORF">GFD25_08230</name>
</gene>
<evidence type="ECO:0000256" key="1">
    <source>
        <dbReference type="SAM" id="MobiDB-lite"/>
    </source>
</evidence>
<dbReference type="InterPro" id="IPR025101">
    <property type="entry name" value="DUF4012"/>
</dbReference>
<organism evidence="3 4">
    <name type="scientific">Bifidobacterium aerophilum</name>
    <dbReference type="NCBI Taxonomy" id="1798155"/>
    <lineage>
        <taxon>Bacteria</taxon>
        <taxon>Bacillati</taxon>
        <taxon>Actinomycetota</taxon>
        <taxon>Actinomycetes</taxon>
        <taxon>Bifidobacteriales</taxon>
        <taxon>Bifidobacteriaceae</taxon>
        <taxon>Bifidobacterium</taxon>
    </lineage>
</organism>
<reference evidence="3 4" key="1">
    <citation type="submission" date="2019-10" db="EMBL/GenBank/DDBJ databases">
        <title>Bifidobacterium from non-human primates.</title>
        <authorList>
            <person name="Modesto M."/>
        </authorList>
    </citation>
    <scope>NUCLEOTIDE SEQUENCE [LARGE SCALE GENOMIC DNA]</scope>
    <source>
        <strain evidence="3 4">TRE17</strain>
    </source>
</reference>